<feature type="non-terminal residue" evidence="2">
    <location>
        <position position="76"/>
    </location>
</feature>
<sequence length="76" mass="7762">RTWTGPPPSRSGTATSTTTRSTRSRSRSSTVRPCSSRCMAAPSSPLPASAATASWSRSTTAGPRPSVPPCSGAGPW</sequence>
<proteinExistence type="predicted"/>
<feature type="region of interest" description="Disordered" evidence="1">
    <location>
        <begin position="1"/>
        <end position="76"/>
    </location>
</feature>
<reference evidence="2" key="1">
    <citation type="submission" date="2014-11" db="EMBL/GenBank/DDBJ databases">
        <authorList>
            <person name="Tripathy S."/>
        </authorList>
    </citation>
    <scope>NUCLEOTIDE SEQUENCE</scope>
    <source>
        <strain evidence="2">PSBBDU02</strain>
    </source>
</reference>
<organism evidence="2">
    <name type="scientific">Rhodovulum kholense</name>
    <dbReference type="NCBI Taxonomy" id="453584"/>
    <lineage>
        <taxon>Bacteria</taxon>
        <taxon>Pseudomonadati</taxon>
        <taxon>Pseudomonadota</taxon>
        <taxon>Alphaproteobacteria</taxon>
        <taxon>Rhodobacterales</taxon>
        <taxon>Paracoccaceae</taxon>
        <taxon>Rhodovulum</taxon>
    </lineage>
</organism>
<name>A0A162BJ40_9RHOB</name>
<protein>
    <submittedName>
        <fullName evidence="2">Photosynthetic reaction center M subunit</fullName>
    </submittedName>
</protein>
<gene>
    <name evidence="2" type="primary">pufM</name>
</gene>
<dbReference type="EMBL" id="KP212380">
    <property type="protein sequence ID" value="AKC34320.1"/>
    <property type="molecule type" value="Genomic_DNA"/>
</dbReference>
<accession>A0A162BJ40</accession>
<evidence type="ECO:0000313" key="2">
    <source>
        <dbReference type="EMBL" id="AKC34320.1"/>
    </source>
</evidence>
<feature type="compositionally biased region" description="Low complexity" evidence="1">
    <location>
        <begin position="10"/>
        <end position="61"/>
    </location>
</feature>
<dbReference type="AlphaFoldDB" id="A0A162BJ40"/>
<evidence type="ECO:0000256" key="1">
    <source>
        <dbReference type="SAM" id="MobiDB-lite"/>
    </source>
</evidence>
<feature type="non-terminal residue" evidence="2">
    <location>
        <position position="1"/>
    </location>
</feature>